<comment type="caution">
    <text evidence="5">The sequence shown here is derived from an EMBL/GenBank/DDBJ whole genome shotgun (WGS) entry which is preliminary data.</text>
</comment>
<name>A0A9P6IJ48_9FUNG</name>
<dbReference type="InterPro" id="IPR001789">
    <property type="entry name" value="Sig_transdc_resp-reg_receiver"/>
</dbReference>
<evidence type="ECO:0000313" key="5">
    <source>
        <dbReference type="EMBL" id="KAF9923580.1"/>
    </source>
</evidence>
<dbReference type="InterPro" id="IPR011006">
    <property type="entry name" value="CheY-like_superfamily"/>
</dbReference>
<feature type="modified residue" description="4-aspartylphosphate" evidence="2">
    <location>
        <position position="605"/>
    </location>
</feature>
<dbReference type="PANTHER" id="PTHR45339">
    <property type="entry name" value="HYBRID SIGNAL TRANSDUCTION HISTIDINE KINASE J"/>
    <property type="match status" value="1"/>
</dbReference>
<dbReference type="Gene3D" id="3.40.50.2300">
    <property type="match status" value="2"/>
</dbReference>
<feature type="compositionally biased region" description="Polar residues" evidence="3">
    <location>
        <begin position="468"/>
        <end position="503"/>
    </location>
</feature>
<feature type="region of interest" description="Disordered" evidence="3">
    <location>
        <begin position="298"/>
        <end position="326"/>
    </location>
</feature>
<feature type="domain" description="Response regulatory" evidence="4">
    <location>
        <begin position="419"/>
        <end position="676"/>
    </location>
</feature>
<dbReference type="OrthoDB" id="2446044at2759"/>
<protein>
    <recommendedName>
        <fullName evidence="4">Response regulatory domain-containing protein</fullName>
    </recommendedName>
</protein>
<dbReference type="Gene3D" id="3.30.565.10">
    <property type="entry name" value="Histidine kinase-like ATPase, C-terminal domain"/>
    <property type="match status" value="1"/>
</dbReference>
<evidence type="ECO:0000256" key="3">
    <source>
        <dbReference type="SAM" id="MobiDB-lite"/>
    </source>
</evidence>
<dbReference type="SUPFAM" id="SSF55874">
    <property type="entry name" value="ATPase domain of HSP90 chaperone/DNA topoisomerase II/histidine kinase"/>
    <property type="match status" value="1"/>
</dbReference>
<dbReference type="EMBL" id="JAAAHW010010686">
    <property type="protein sequence ID" value="KAF9923580.1"/>
    <property type="molecule type" value="Genomic_DNA"/>
</dbReference>
<keyword evidence="1 2" id="KW-0597">Phosphoprotein</keyword>
<dbReference type="SUPFAM" id="SSF52172">
    <property type="entry name" value="CheY-like"/>
    <property type="match status" value="2"/>
</dbReference>
<dbReference type="CDD" id="cd17546">
    <property type="entry name" value="REC_hyHK_CKI1_RcsC-like"/>
    <property type="match status" value="1"/>
</dbReference>
<sequence length="677" mass="72583">MNGLTTTGLAISKHLVTMNNGTLGVTSNVGQGSSFYFTWPFSIVTPSTSASPGPKLQSHFSVRSILAPEVAFETRAIVIEPLTESRQLLGRILSQQNIQVTLYESCENVVQDEQERHPDLLGPDGSVLMKHYRSNAHFFFATRTSCAETIVETARALAMLFKQRNEQKQASGDTKYKSALSIVLVIFSSPHGRYLAKDMIKRIRANGLEDTVQCRYIVKPVKIDRVMECLRMLGSYAPFNRGMTGEPPKITQAGTLQHGYSHSNSEGCQGYPNGNANTLHQAGVTESQATDNFTLLSSDYERDNDSNKNTPEASSLDPDGRADMPDTKSVFVKTNEEPAPSHQVGPTNETPSHTRLSAAALRRQRLRSNGEGTTGAWTVKDPSGAQSTDSTGKCKGDNSAFSNRSARAAAGKRERKGKCVLCVEDNIINLKVVQYQLQKLGYDTLSACDGQVAVDIIKAQVEMLGQSGKPSLNGDSQEETGGTSSIETSLGSQDTSHGSSLTSPLQLGLGCDLLLNPESNKNMSHGFDHTSMATPTMERALSSMILASSLLSPSSSSASLDTTMVNATATISTISATANPSDALMDSVPSSSPNKHTKIDLILMDCAMPVKSGFDAASEIRLLGMSSEFAAKIPIIALTASAVPSTKEKCIAAGMNGYLSKPTKLTNLEAMLSQWIA</sequence>
<feature type="region of interest" description="Disordered" evidence="3">
    <location>
        <begin position="467"/>
        <end position="503"/>
    </location>
</feature>
<feature type="region of interest" description="Disordered" evidence="3">
    <location>
        <begin position="241"/>
        <end position="279"/>
    </location>
</feature>
<dbReference type="GO" id="GO:0000160">
    <property type="term" value="P:phosphorelay signal transduction system"/>
    <property type="evidence" value="ECO:0007669"/>
    <property type="project" value="InterPro"/>
</dbReference>
<feature type="compositionally biased region" description="Polar residues" evidence="3">
    <location>
        <begin position="252"/>
        <end position="279"/>
    </location>
</feature>
<dbReference type="InterPro" id="IPR036890">
    <property type="entry name" value="HATPase_C_sf"/>
</dbReference>
<evidence type="ECO:0000259" key="4">
    <source>
        <dbReference type="PROSITE" id="PS50110"/>
    </source>
</evidence>
<proteinExistence type="predicted"/>
<reference evidence="5" key="1">
    <citation type="journal article" date="2020" name="Fungal Divers.">
        <title>Resolving the Mortierellaceae phylogeny through synthesis of multi-gene phylogenetics and phylogenomics.</title>
        <authorList>
            <person name="Vandepol N."/>
            <person name="Liber J."/>
            <person name="Desiro A."/>
            <person name="Na H."/>
            <person name="Kennedy M."/>
            <person name="Barry K."/>
            <person name="Grigoriev I.V."/>
            <person name="Miller A.N."/>
            <person name="O'Donnell K."/>
            <person name="Stajich J.E."/>
            <person name="Bonito G."/>
        </authorList>
    </citation>
    <scope>NUCLEOTIDE SEQUENCE</scope>
    <source>
        <strain evidence="5">MES-2147</strain>
    </source>
</reference>
<dbReference type="AlphaFoldDB" id="A0A9P6IJ48"/>
<feature type="region of interest" description="Disordered" evidence="3">
    <location>
        <begin position="368"/>
        <end position="402"/>
    </location>
</feature>
<gene>
    <name evidence="5" type="ORF">BGZ65_008794</name>
</gene>
<evidence type="ECO:0000256" key="1">
    <source>
        <dbReference type="ARBA" id="ARBA00022553"/>
    </source>
</evidence>
<evidence type="ECO:0000256" key="2">
    <source>
        <dbReference type="PROSITE-ProRule" id="PRU00169"/>
    </source>
</evidence>
<dbReference type="Pfam" id="PF00072">
    <property type="entry name" value="Response_reg"/>
    <property type="match status" value="1"/>
</dbReference>
<keyword evidence="6" id="KW-1185">Reference proteome</keyword>
<dbReference type="SMART" id="SM00448">
    <property type="entry name" value="REC"/>
    <property type="match status" value="1"/>
</dbReference>
<dbReference type="Proteomes" id="UP000749646">
    <property type="component" value="Unassembled WGS sequence"/>
</dbReference>
<organism evidence="5 6">
    <name type="scientific">Modicella reniformis</name>
    <dbReference type="NCBI Taxonomy" id="1440133"/>
    <lineage>
        <taxon>Eukaryota</taxon>
        <taxon>Fungi</taxon>
        <taxon>Fungi incertae sedis</taxon>
        <taxon>Mucoromycota</taxon>
        <taxon>Mortierellomycotina</taxon>
        <taxon>Mortierellomycetes</taxon>
        <taxon>Mortierellales</taxon>
        <taxon>Mortierellaceae</taxon>
        <taxon>Modicella</taxon>
    </lineage>
</organism>
<evidence type="ECO:0000313" key="6">
    <source>
        <dbReference type="Proteomes" id="UP000749646"/>
    </source>
</evidence>
<accession>A0A9P6IJ48</accession>
<dbReference type="PANTHER" id="PTHR45339:SF5">
    <property type="entry name" value="HISTIDINE KINASE"/>
    <property type="match status" value="1"/>
</dbReference>
<dbReference type="PROSITE" id="PS50110">
    <property type="entry name" value="RESPONSE_REGULATORY"/>
    <property type="match status" value="1"/>
</dbReference>